<dbReference type="Pfam" id="PF01243">
    <property type="entry name" value="PNPOx_N"/>
    <property type="match status" value="1"/>
</dbReference>
<dbReference type="PANTHER" id="PTHR35176">
    <property type="entry name" value="HEME OXYGENASE HI_0854-RELATED"/>
    <property type="match status" value="1"/>
</dbReference>
<keyword evidence="1" id="KW-0560">Oxidoreductase</keyword>
<organism evidence="3 4">
    <name type="scientific">Petropleomorpha daqingensis</name>
    <dbReference type="NCBI Taxonomy" id="2026353"/>
    <lineage>
        <taxon>Bacteria</taxon>
        <taxon>Bacillati</taxon>
        <taxon>Actinomycetota</taxon>
        <taxon>Actinomycetes</taxon>
        <taxon>Geodermatophilales</taxon>
        <taxon>Geodermatophilaceae</taxon>
        <taxon>Petropleomorpha</taxon>
    </lineage>
</organism>
<proteinExistence type="predicted"/>
<feature type="domain" description="Pyridoxamine 5'-phosphate oxidase N-terminal" evidence="2">
    <location>
        <begin position="41"/>
        <end position="141"/>
    </location>
</feature>
<dbReference type="InterPro" id="IPR011576">
    <property type="entry name" value="Pyridox_Oxase_N"/>
</dbReference>
<name>A0A853CAQ5_9ACTN</name>
<sequence>MGPVADRPVMPGYGILPAGEGTGLLPWAEAERRLTVSHDYWCATVSPDGRPHIMPVWGIWDHGRLWFSSGLRSRKARNLAADPRCTLTTDNARDPVVLEGRAEVVTEADRIAAFVDAVNAKYGAGLTPDFQDPAVNGTFAVTPGRVFALSGADFAGSPTRWTFG</sequence>
<evidence type="ECO:0000313" key="4">
    <source>
        <dbReference type="Proteomes" id="UP000541969"/>
    </source>
</evidence>
<reference evidence="3 4" key="1">
    <citation type="submission" date="2020-07" db="EMBL/GenBank/DDBJ databases">
        <title>Sequencing the genomes of 1000 actinobacteria strains.</title>
        <authorList>
            <person name="Klenk H.-P."/>
        </authorList>
    </citation>
    <scope>NUCLEOTIDE SEQUENCE [LARGE SCALE GENOMIC DNA]</scope>
    <source>
        <strain evidence="3 4">DSM 104001</strain>
    </source>
</reference>
<comment type="caution">
    <text evidence="3">The sequence shown here is derived from an EMBL/GenBank/DDBJ whole genome shotgun (WGS) entry which is preliminary data.</text>
</comment>
<dbReference type="PANTHER" id="PTHR35176:SF4">
    <property type="entry name" value="PYRIDOXAMINE 5'-PHOSPHATE OXIDASE-RELATED FMN-BINDING"/>
    <property type="match status" value="1"/>
</dbReference>
<dbReference type="EMBL" id="JACBZT010000001">
    <property type="protein sequence ID" value="NYJ04417.1"/>
    <property type="molecule type" value="Genomic_DNA"/>
</dbReference>
<dbReference type="InterPro" id="IPR052019">
    <property type="entry name" value="F420H2_bilvrd_red/Heme_oxyg"/>
</dbReference>
<protein>
    <submittedName>
        <fullName evidence="3">PPOX class probable F420-dependent enzyme</fullName>
    </submittedName>
</protein>
<evidence type="ECO:0000313" key="3">
    <source>
        <dbReference type="EMBL" id="NYJ04417.1"/>
    </source>
</evidence>
<dbReference type="GO" id="GO:0070967">
    <property type="term" value="F:coenzyme F420 binding"/>
    <property type="evidence" value="ECO:0007669"/>
    <property type="project" value="TreeGrafter"/>
</dbReference>
<dbReference type="GO" id="GO:0016627">
    <property type="term" value="F:oxidoreductase activity, acting on the CH-CH group of donors"/>
    <property type="evidence" value="ECO:0007669"/>
    <property type="project" value="TreeGrafter"/>
</dbReference>
<dbReference type="Proteomes" id="UP000541969">
    <property type="component" value="Unassembled WGS sequence"/>
</dbReference>
<evidence type="ECO:0000256" key="1">
    <source>
        <dbReference type="ARBA" id="ARBA00023002"/>
    </source>
</evidence>
<dbReference type="Gene3D" id="2.30.110.10">
    <property type="entry name" value="Electron Transport, Fmn-binding Protein, Chain A"/>
    <property type="match status" value="1"/>
</dbReference>
<accession>A0A853CAQ5</accession>
<evidence type="ECO:0000259" key="2">
    <source>
        <dbReference type="Pfam" id="PF01243"/>
    </source>
</evidence>
<dbReference type="SUPFAM" id="SSF50475">
    <property type="entry name" value="FMN-binding split barrel"/>
    <property type="match status" value="1"/>
</dbReference>
<dbReference type="GO" id="GO:0005829">
    <property type="term" value="C:cytosol"/>
    <property type="evidence" value="ECO:0007669"/>
    <property type="project" value="TreeGrafter"/>
</dbReference>
<gene>
    <name evidence="3" type="ORF">GGQ55_000695</name>
</gene>
<dbReference type="InterPro" id="IPR012349">
    <property type="entry name" value="Split_barrel_FMN-bd"/>
</dbReference>
<dbReference type="AlphaFoldDB" id="A0A853CAQ5"/>
<keyword evidence="4" id="KW-1185">Reference proteome</keyword>
<dbReference type="RefSeq" id="WP_218859151.1">
    <property type="nucleotide sequence ID" value="NZ_JACBZT010000001.1"/>
</dbReference>